<dbReference type="CDD" id="cd03124">
    <property type="entry name" value="alpha_CA_prokaryotic_like"/>
    <property type="match status" value="1"/>
</dbReference>
<reference evidence="9 10" key="1">
    <citation type="submission" date="2020-08" db="EMBL/GenBank/DDBJ databases">
        <authorList>
            <person name="Mo P."/>
        </authorList>
    </citation>
    <scope>NUCLEOTIDE SEQUENCE [LARGE SCALE GENOMIC DNA]</scope>
    <source>
        <strain evidence="9 10">CGMCC 4.1532</strain>
    </source>
</reference>
<keyword evidence="4" id="KW-0862">Zinc</keyword>
<dbReference type="EMBL" id="CP060131">
    <property type="protein sequence ID" value="QNG54841.1"/>
    <property type="molecule type" value="Genomic_DNA"/>
</dbReference>
<protein>
    <recommendedName>
        <fullName evidence="2">carbonic anhydrase</fullName>
        <ecNumber evidence="2">4.2.1.1</ecNumber>
    </recommendedName>
</protein>
<dbReference type="Proteomes" id="UP000515728">
    <property type="component" value="Chromosome"/>
</dbReference>
<evidence type="ECO:0000256" key="2">
    <source>
        <dbReference type="ARBA" id="ARBA00012925"/>
    </source>
</evidence>
<dbReference type="GO" id="GO:0008270">
    <property type="term" value="F:zinc ion binding"/>
    <property type="evidence" value="ECO:0007669"/>
    <property type="project" value="InterPro"/>
</dbReference>
<evidence type="ECO:0000256" key="6">
    <source>
        <dbReference type="ARBA" id="ARBA00048348"/>
    </source>
</evidence>
<dbReference type="InterPro" id="IPR001148">
    <property type="entry name" value="CA_dom"/>
</dbReference>
<dbReference type="InterPro" id="IPR041891">
    <property type="entry name" value="Alpha_CA_prokaryot-like"/>
</dbReference>
<dbReference type="SMART" id="SM01057">
    <property type="entry name" value="Carb_anhydrase"/>
    <property type="match status" value="1"/>
</dbReference>
<dbReference type="PANTHER" id="PTHR18952">
    <property type="entry name" value="CARBONIC ANHYDRASE"/>
    <property type="match status" value="1"/>
</dbReference>
<keyword evidence="5" id="KW-0456">Lyase</keyword>
<organism evidence="9 10">
    <name type="scientific">Pseudonocardia petroleophila</name>
    <dbReference type="NCBI Taxonomy" id="37331"/>
    <lineage>
        <taxon>Bacteria</taxon>
        <taxon>Bacillati</taxon>
        <taxon>Actinomycetota</taxon>
        <taxon>Actinomycetes</taxon>
        <taxon>Pseudonocardiales</taxon>
        <taxon>Pseudonocardiaceae</taxon>
        <taxon>Pseudonocardia</taxon>
    </lineage>
</organism>
<evidence type="ECO:0000256" key="4">
    <source>
        <dbReference type="ARBA" id="ARBA00022833"/>
    </source>
</evidence>
<dbReference type="EC" id="4.2.1.1" evidence="2"/>
<comment type="catalytic activity">
    <reaction evidence="6">
        <text>hydrogencarbonate + H(+) = CO2 + H2O</text>
        <dbReference type="Rhea" id="RHEA:10748"/>
        <dbReference type="ChEBI" id="CHEBI:15377"/>
        <dbReference type="ChEBI" id="CHEBI:15378"/>
        <dbReference type="ChEBI" id="CHEBI:16526"/>
        <dbReference type="ChEBI" id="CHEBI:17544"/>
        <dbReference type="EC" id="4.2.1.1"/>
    </reaction>
</comment>
<evidence type="ECO:0000259" key="8">
    <source>
        <dbReference type="PROSITE" id="PS51144"/>
    </source>
</evidence>
<dbReference type="AlphaFoldDB" id="A0A7G7MPY0"/>
<evidence type="ECO:0000256" key="7">
    <source>
        <dbReference type="SAM" id="MobiDB-lite"/>
    </source>
</evidence>
<evidence type="ECO:0000256" key="3">
    <source>
        <dbReference type="ARBA" id="ARBA00022723"/>
    </source>
</evidence>
<feature type="domain" description="Alpha-carbonic anhydrase" evidence="8">
    <location>
        <begin position="37"/>
        <end position="278"/>
    </location>
</feature>
<keyword evidence="3" id="KW-0479">Metal-binding</keyword>
<feature type="region of interest" description="Disordered" evidence="7">
    <location>
        <begin position="31"/>
        <end position="69"/>
    </location>
</feature>
<dbReference type="InterPro" id="IPR036398">
    <property type="entry name" value="CA_dom_sf"/>
</dbReference>
<keyword evidence="10" id="KW-1185">Reference proteome</keyword>
<dbReference type="Pfam" id="PF00194">
    <property type="entry name" value="Carb_anhydrase"/>
    <property type="match status" value="1"/>
</dbReference>
<dbReference type="SUPFAM" id="SSF51069">
    <property type="entry name" value="Carbonic anhydrase"/>
    <property type="match status" value="1"/>
</dbReference>
<dbReference type="GO" id="GO:0004089">
    <property type="term" value="F:carbonate dehydratase activity"/>
    <property type="evidence" value="ECO:0007669"/>
    <property type="project" value="UniProtKB-EC"/>
</dbReference>
<dbReference type="Gene3D" id="3.10.200.10">
    <property type="entry name" value="Alpha carbonic anhydrase"/>
    <property type="match status" value="1"/>
</dbReference>
<evidence type="ECO:0000256" key="1">
    <source>
        <dbReference type="ARBA" id="ARBA00010718"/>
    </source>
</evidence>
<evidence type="ECO:0000256" key="5">
    <source>
        <dbReference type="ARBA" id="ARBA00023239"/>
    </source>
</evidence>
<name>A0A7G7MPY0_9PSEU</name>
<accession>A0A7G7MPY0</accession>
<dbReference type="PROSITE" id="PS51318">
    <property type="entry name" value="TAT"/>
    <property type="match status" value="1"/>
</dbReference>
<proteinExistence type="inferred from homology"/>
<evidence type="ECO:0000313" key="9">
    <source>
        <dbReference type="EMBL" id="QNG54841.1"/>
    </source>
</evidence>
<dbReference type="PROSITE" id="PS51144">
    <property type="entry name" value="ALPHA_CA_2"/>
    <property type="match status" value="1"/>
</dbReference>
<gene>
    <name evidence="9" type="ORF">H6H00_13720</name>
</gene>
<dbReference type="KEGG" id="ppel:H6H00_13720"/>
<comment type="similarity">
    <text evidence="1">Belongs to the alpha-carbonic anhydrase family.</text>
</comment>
<dbReference type="PANTHER" id="PTHR18952:SF265">
    <property type="entry name" value="CARBONIC ANHYDRASE"/>
    <property type="match status" value="1"/>
</dbReference>
<dbReference type="InterPro" id="IPR023561">
    <property type="entry name" value="Carbonic_anhydrase_a-class"/>
</dbReference>
<dbReference type="InterPro" id="IPR006311">
    <property type="entry name" value="TAT_signal"/>
</dbReference>
<dbReference type="RefSeq" id="WP_185721641.1">
    <property type="nucleotide sequence ID" value="NZ_BAAAWI010000001.1"/>
</dbReference>
<sequence length="279" mass="29301">MSDTDLEPELDVVPTRRSFLTAVPALLLTPGLVGCATDPSPAPPGTAPSGAASTSPAPPAGPQQSPVALSTADAVPAPELPELVVDYPRSVDLSVRYVSRDPDDPTGCTTRGREETIEAEVPAGAAGISLDGVRYELKQFHFHTASEHTLDGRRYAVEQHFVHAGPNGETLVIGRFLDGGGPGGTTADRVLDDLPEECGEEIAIAGADLAGDLPADLSTLRYPGSLTTKPNTEGVSWLVLRTPGSVADETISEVRELFPDGDARDLQPLNGRVVRLREQ</sequence>
<evidence type="ECO:0000313" key="10">
    <source>
        <dbReference type="Proteomes" id="UP000515728"/>
    </source>
</evidence>